<name>A0ABQ0LNY5_MYCCL</name>
<evidence type="ECO:0000256" key="1">
    <source>
        <dbReference type="SAM" id="MobiDB-lite"/>
    </source>
</evidence>
<keyword evidence="3" id="KW-1185">Reference proteome</keyword>
<proteinExistence type="predicted"/>
<evidence type="ECO:0000313" key="2">
    <source>
        <dbReference type="EMBL" id="GAT52808.1"/>
    </source>
</evidence>
<dbReference type="EMBL" id="DF847950">
    <property type="protein sequence ID" value="GAT52808.1"/>
    <property type="molecule type" value="Genomic_DNA"/>
</dbReference>
<sequence>MLVGGIRSALLISCRHWFSLTYSAKRSQRKAAQRHRNSTARLSLSRHLHLIATFRRERQANPHAPSQKRSSVRPFGTSPWTPFMPRRLVPPGHARYERIPSTIREISADKQLDWSRRQQYPYATAALWLWCYTEIHDPLHGFPPAPFHPRQQLLLEVREVEKAHRRRQLAAFPFVLDLVFELHPQIMELPHLHDHPLRVLCSAKSFPSQLHHPYPPSVIRRNTVCGCSCDSDLRRYTQRRRWCGRARLELATISPRAVHESPEEIDLGATAMPLPV</sequence>
<evidence type="ECO:0000313" key="3">
    <source>
        <dbReference type="Proteomes" id="UP000815677"/>
    </source>
</evidence>
<reference evidence="2" key="1">
    <citation type="submission" date="2014-09" db="EMBL/GenBank/DDBJ databases">
        <title>Genome sequence of the luminous mushroom Mycena chlorophos for searching fungal bioluminescence genes.</title>
        <authorList>
            <person name="Tanaka Y."/>
            <person name="Kasuga D."/>
            <person name="Oba Y."/>
            <person name="Hase S."/>
            <person name="Sato K."/>
            <person name="Oba Y."/>
            <person name="Sakakibara Y."/>
        </authorList>
    </citation>
    <scope>NUCLEOTIDE SEQUENCE</scope>
</reference>
<protein>
    <submittedName>
        <fullName evidence="2">Uncharacterized protein</fullName>
    </submittedName>
</protein>
<gene>
    <name evidence="2" type="ORF">MCHLO_09824</name>
</gene>
<dbReference type="Proteomes" id="UP000815677">
    <property type="component" value="Unassembled WGS sequence"/>
</dbReference>
<feature type="region of interest" description="Disordered" evidence="1">
    <location>
        <begin position="57"/>
        <end position="78"/>
    </location>
</feature>
<accession>A0ABQ0LNY5</accession>
<organism evidence="2 3">
    <name type="scientific">Mycena chlorophos</name>
    <name type="common">Agaric fungus</name>
    <name type="synonym">Agaricus chlorophos</name>
    <dbReference type="NCBI Taxonomy" id="658473"/>
    <lineage>
        <taxon>Eukaryota</taxon>
        <taxon>Fungi</taxon>
        <taxon>Dikarya</taxon>
        <taxon>Basidiomycota</taxon>
        <taxon>Agaricomycotina</taxon>
        <taxon>Agaricomycetes</taxon>
        <taxon>Agaricomycetidae</taxon>
        <taxon>Agaricales</taxon>
        <taxon>Marasmiineae</taxon>
        <taxon>Mycenaceae</taxon>
        <taxon>Mycena</taxon>
    </lineage>
</organism>